<keyword evidence="3" id="KW-1185">Reference proteome</keyword>
<dbReference type="AlphaFoldDB" id="A0A1D1WAT9"/>
<comment type="caution">
    <text evidence="2">The sequence shown here is derived from an EMBL/GenBank/DDBJ whole genome shotgun (WGS) entry which is preliminary data.</text>
</comment>
<proteinExistence type="predicted"/>
<gene>
    <name evidence="2" type="primary">RvY_18662-1</name>
    <name evidence="2" type="synonym">RvY_18662.1</name>
    <name evidence="2" type="ORF">RvY_18662</name>
</gene>
<accession>A0A1D1WAT9</accession>
<evidence type="ECO:0000313" key="3">
    <source>
        <dbReference type="Proteomes" id="UP000186922"/>
    </source>
</evidence>
<organism evidence="2 3">
    <name type="scientific">Ramazzottius varieornatus</name>
    <name type="common">Water bear</name>
    <name type="synonym">Tardigrade</name>
    <dbReference type="NCBI Taxonomy" id="947166"/>
    <lineage>
        <taxon>Eukaryota</taxon>
        <taxon>Metazoa</taxon>
        <taxon>Ecdysozoa</taxon>
        <taxon>Tardigrada</taxon>
        <taxon>Eutardigrada</taxon>
        <taxon>Parachela</taxon>
        <taxon>Hypsibioidea</taxon>
        <taxon>Ramazzottiidae</taxon>
        <taxon>Ramazzottius</taxon>
    </lineage>
</organism>
<keyword evidence="1" id="KW-0732">Signal</keyword>
<dbReference type="Proteomes" id="UP000186922">
    <property type="component" value="Unassembled WGS sequence"/>
</dbReference>
<protein>
    <submittedName>
        <fullName evidence="2">Uncharacterized protein</fullName>
    </submittedName>
</protein>
<evidence type="ECO:0000313" key="2">
    <source>
        <dbReference type="EMBL" id="GAV09064.1"/>
    </source>
</evidence>
<feature type="chain" id="PRO_5008899351" evidence="1">
    <location>
        <begin position="22"/>
        <end position="113"/>
    </location>
</feature>
<name>A0A1D1WAT9_RAMVA</name>
<feature type="signal peptide" evidence="1">
    <location>
        <begin position="1"/>
        <end position="21"/>
    </location>
</feature>
<dbReference type="OrthoDB" id="10062357at2759"/>
<evidence type="ECO:0000256" key="1">
    <source>
        <dbReference type="SAM" id="SignalP"/>
    </source>
</evidence>
<sequence length="113" mass="12964">MDLRVFLCTLALSLCCASSSALWIYLEPRFDADFINRNWDMLGYQQESSSAAYDTQYPPTVPRMEVMSQQVQQPIPTNYQEVMQPQAGVPIRKRNHEILNTLIGLPTKLKQRG</sequence>
<dbReference type="EMBL" id="BDGG01000020">
    <property type="protein sequence ID" value="GAV09064.1"/>
    <property type="molecule type" value="Genomic_DNA"/>
</dbReference>
<reference evidence="2 3" key="1">
    <citation type="journal article" date="2016" name="Nat. Commun.">
        <title>Extremotolerant tardigrade genome and improved radiotolerance of human cultured cells by tardigrade-unique protein.</title>
        <authorList>
            <person name="Hashimoto T."/>
            <person name="Horikawa D.D."/>
            <person name="Saito Y."/>
            <person name="Kuwahara H."/>
            <person name="Kozuka-Hata H."/>
            <person name="Shin-I T."/>
            <person name="Minakuchi Y."/>
            <person name="Ohishi K."/>
            <person name="Motoyama A."/>
            <person name="Aizu T."/>
            <person name="Enomoto A."/>
            <person name="Kondo K."/>
            <person name="Tanaka S."/>
            <person name="Hara Y."/>
            <person name="Koshikawa S."/>
            <person name="Sagara H."/>
            <person name="Miura T."/>
            <person name="Yokobori S."/>
            <person name="Miyagawa K."/>
            <person name="Suzuki Y."/>
            <person name="Kubo T."/>
            <person name="Oyama M."/>
            <person name="Kohara Y."/>
            <person name="Fujiyama A."/>
            <person name="Arakawa K."/>
            <person name="Katayama T."/>
            <person name="Toyoda A."/>
            <person name="Kunieda T."/>
        </authorList>
    </citation>
    <scope>NUCLEOTIDE SEQUENCE [LARGE SCALE GENOMIC DNA]</scope>
    <source>
        <strain evidence="2 3">YOKOZUNA-1</strain>
    </source>
</reference>